<dbReference type="EMBL" id="SGPM01000145">
    <property type="protein sequence ID" value="THH28999.1"/>
    <property type="molecule type" value="Genomic_DNA"/>
</dbReference>
<dbReference type="AlphaFoldDB" id="A0A4S4MSD2"/>
<gene>
    <name evidence="1" type="ORF">EUX98_g5176</name>
</gene>
<evidence type="ECO:0000313" key="1">
    <source>
        <dbReference type="EMBL" id="THH28999.1"/>
    </source>
</evidence>
<name>A0A4S4MSD2_9APHY</name>
<comment type="caution">
    <text evidence="1">The sequence shown here is derived from an EMBL/GenBank/DDBJ whole genome shotgun (WGS) entry which is preliminary data.</text>
</comment>
<protein>
    <submittedName>
        <fullName evidence="1">Uncharacterized protein</fullName>
    </submittedName>
</protein>
<feature type="non-terminal residue" evidence="1">
    <location>
        <position position="1"/>
    </location>
</feature>
<proteinExistence type="predicted"/>
<dbReference type="Proteomes" id="UP000308730">
    <property type="component" value="Unassembled WGS sequence"/>
</dbReference>
<accession>A0A4S4MSD2</accession>
<reference evidence="1 2" key="1">
    <citation type="submission" date="2019-02" db="EMBL/GenBank/DDBJ databases">
        <title>Genome sequencing of the rare red list fungi Antrodiella citrinella (Flaviporus citrinellus).</title>
        <authorList>
            <person name="Buettner E."/>
            <person name="Kellner H."/>
        </authorList>
    </citation>
    <scope>NUCLEOTIDE SEQUENCE [LARGE SCALE GENOMIC DNA]</scope>
    <source>
        <strain evidence="1 2">DSM 108506</strain>
    </source>
</reference>
<organism evidence="1 2">
    <name type="scientific">Antrodiella citrinella</name>
    <dbReference type="NCBI Taxonomy" id="2447956"/>
    <lineage>
        <taxon>Eukaryota</taxon>
        <taxon>Fungi</taxon>
        <taxon>Dikarya</taxon>
        <taxon>Basidiomycota</taxon>
        <taxon>Agaricomycotina</taxon>
        <taxon>Agaricomycetes</taxon>
        <taxon>Polyporales</taxon>
        <taxon>Steccherinaceae</taxon>
        <taxon>Antrodiella</taxon>
    </lineage>
</organism>
<sequence length="150" mass="17313">ESDLLDYDFDETFLAEVLDRDWEVVLPDHGSGGTETLISRIEFENDKIRHQLVPALTNDHLNLERKQELIQKSIQVLRELQRDSMTACRAANSEFLCFELVVFTSTGQRAREWAEIRKDIQQLTAALILQSSFTIEEASLSRVRWATIMS</sequence>
<evidence type="ECO:0000313" key="2">
    <source>
        <dbReference type="Proteomes" id="UP000308730"/>
    </source>
</evidence>
<keyword evidence="2" id="KW-1185">Reference proteome</keyword>